<evidence type="ECO:0000313" key="2">
    <source>
        <dbReference type="EMBL" id="JAP43802.1"/>
    </source>
</evidence>
<gene>
    <name evidence="2" type="primary">F135B</name>
    <name evidence="2" type="ORF">TR166976</name>
</gene>
<dbReference type="PANTHER" id="PTHR12482">
    <property type="entry name" value="LIPASE ROG1-RELATED-RELATED"/>
    <property type="match status" value="1"/>
</dbReference>
<organism evidence="2">
    <name type="scientific">Schistocephalus solidus</name>
    <name type="common">Tapeworm</name>
    <dbReference type="NCBI Taxonomy" id="70667"/>
    <lineage>
        <taxon>Eukaryota</taxon>
        <taxon>Metazoa</taxon>
        <taxon>Spiralia</taxon>
        <taxon>Lophotrochozoa</taxon>
        <taxon>Platyhelminthes</taxon>
        <taxon>Cestoda</taxon>
        <taxon>Eucestoda</taxon>
        <taxon>Diphyllobothriidea</taxon>
        <taxon>Diphyllobothriidae</taxon>
        <taxon>Schistocephalus</taxon>
    </lineage>
</organism>
<accession>A0A0X3P6Y5</accession>
<dbReference type="InterPro" id="IPR022122">
    <property type="entry name" value="DUF3657"/>
</dbReference>
<feature type="compositionally biased region" description="Basic and acidic residues" evidence="1">
    <location>
        <begin position="539"/>
        <end position="548"/>
    </location>
</feature>
<dbReference type="PANTHER" id="PTHR12482:SF5">
    <property type="entry name" value="DUF676 DOMAIN-CONTAINING PROTEIN"/>
    <property type="match status" value="1"/>
</dbReference>
<evidence type="ECO:0000256" key="1">
    <source>
        <dbReference type="SAM" id="MobiDB-lite"/>
    </source>
</evidence>
<feature type="non-terminal residue" evidence="2">
    <location>
        <position position="559"/>
    </location>
</feature>
<sequence>KSVHKLRALFKSDNSTNESPVTGKIQMPFTRADISFLIQFKKFHNVDLFQRGLYQIRYFLKSGASTTQTSSHNKSAVVICPPKLFEPPPKKDDFSAFVSQAQSTQPVSPPKGCSNTVLIMYHKESAELMNAFEQEVQVHVEVSQLEDVFNHTELYFCVELWFAEDSDSTRSQVAEMGCVSSRQMRINFSPTRGLNYHLPVFFDYVHLCAVEVTIHGYLTSLSPGISRLSSISTSVANAATTDPTPKQSWASVLFSSRNSNSRRHCAVSLHRHLCQALLSARERMLTFWHEISIFISDNFSPKPGLENSDFRSVLEHLTDGFQALSSEDAMSAQVAQDINTLSSENACIFAQICDFVNSTPKVMKHLQKKSHQIRLKRFAEAFFCQELSLAHVMALYDPYVVGHENVANDVRQSAYFQRLPDLPVSCRELDGDPQTMPIIFEDVFLAALTPQVTPPPPPPPAGACGKSLSVEEFVRLEENSKSTVTTGTAGPSTSTTVDYVSVEVKPSDHRDMRELSSGARIPAPATPVVPVGSSKRQRGVLEEDRELGSNEPASPSAEP</sequence>
<dbReference type="Pfam" id="PF12394">
    <property type="entry name" value="DUF3657"/>
    <property type="match status" value="1"/>
</dbReference>
<feature type="compositionally biased region" description="Basic and acidic residues" evidence="1">
    <location>
        <begin position="505"/>
        <end position="514"/>
    </location>
</feature>
<dbReference type="AlphaFoldDB" id="A0A0X3P6Y5"/>
<feature type="region of interest" description="Disordered" evidence="1">
    <location>
        <begin position="478"/>
        <end position="559"/>
    </location>
</feature>
<dbReference type="EMBL" id="GEEE01019423">
    <property type="protein sequence ID" value="JAP43802.1"/>
    <property type="molecule type" value="Transcribed_RNA"/>
</dbReference>
<name>A0A0X3P6Y5_SCHSO</name>
<protein>
    <submittedName>
        <fullName evidence="2">Protein FAM135B</fullName>
    </submittedName>
</protein>
<dbReference type="InterPro" id="IPR044294">
    <property type="entry name" value="Lipase-like"/>
</dbReference>
<reference evidence="2" key="1">
    <citation type="submission" date="2016-01" db="EMBL/GenBank/DDBJ databases">
        <title>Reference transcriptome for the parasite Schistocephalus solidus: insights into the molecular evolution of parasitism.</title>
        <authorList>
            <person name="Hebert F.O."/>
            <person name="Grambauer S."/>
            <person name="Barber I."/>
            <person name="Landry C.R."/>
            <person name="Aubin-Horth N."/>
        </authorList>
    </citation>
    <scope>NUCLEOTIDE SEQUENCE</scope>
</reference>
<feature type="non-terminal residue" evidence="2">
    <location>
        <position position="1"/>
    </location>
</feature>
<proteinExistence type="predicted"/>
<feature type="compositionally biased region" description="Low complexity" evidence="1">
    <location>
        <begin position="482"/>
        <end position="497"/>
    </location>
</feature>